<sequence>MKSFLIKFSAFESFTSRNFFQVFLPVLLALLLRVNCDPHCMPRVQGRASLPRAFGLRPHLNFVCGFRRCGFFTALGIFAYPLACLLYVMH</sequence>
<keyword evidence="1" id="KW-0472">Membrane</keyword>
<name>A0A0E9WWD6_ANGAN</name>
<feature type="transmembrane region" description="Helical" evidence="1">
    <location>
        <begin position="60"/>
        <end position="88"/>
    </location>
</feature>
<accession>A0A0E9WWD6</accession>
<dbReference type="AlphaFoldDB" id="A0A0E9WWD6"/>
<reference evidence="3" key="1">
    <citation type="submission" date="2014-11" db="EMBL/GenBank/DDBJ databases">
        <authorList>
            <person name="Amaro Gonzalez C."/>
        </authorList>
    </citation>
    <scope>NUCLEOTIDE SEQUENCE</scope>
</reference>
<dbReference type="EMBL" id="GBXM01014834">
    <property type="protein sequence ID" value="JAH93743.1"/>
    <property type="molecule type" value="Transcribed_RNA"/>
</dbReference>
<evidence type="ECO:0000256" key="1">
    <source>
        <dbReference type="SAM" id="Phobius"/>
    </source>
</evidence>
<keyword evidence="1" id="KW-1133">Transmembrane helix</keyword>
<organism evidence="3">
    <name type="scientific">Anguilla anguilla</name>
    <name type="common">European freshwater eel</name>
    <name type="synonym">Muraena anguilla</name>
    <dbReference type="NCBI Taxonomy" id="7936"/>
    <lineage>
        <taxon>Eukaryota</taxon>
        <taxon>Metazoa</taxon>
        <taxon>Chordata</taxon>
        <taxon>Craniata</taxon>
        <taxon>Vertebrata</taxon>
        <taxon>Euteleostomi</taxon>
        <taxon>Actinopterygii</taxon>
        <taxon>Neopterygii</taxon>
        <taxon>Teleostei</taxon>
        <taxon>Anguilliformes</taxon>
        <taxon>Anguillidae</taxon>
        <taxon>Anguilla</taxon>
    </lineage>
</organism>
<reference evidence="3" key="2">
    <citation type="journal article" date="2015" name="Fish Shellfish Immunol.">
        <title>Early steps in the European eel (Anguilla anguilla)-Vibrio vulnificus interaction in the gills: Role of the RtxA13 toxin.</title>
        <authorList>
            <person name="Callol A."/>
            <person name="Pajuelo D."/>
            <person name="Ebbesson L."/>
            <person name="Teles M."/>
            <person name="MacKenzie S."/>
            <person name="Amaro C."/>
        </authorList>
    </citation>
    <scope>NUCLEOTIDE SEQUENCE</scope>
</reference>
<keyword evidence="1" id="KW-0812">Transmembrane</keyword>
<feature type="chain" id="PRO_5002434734" description="Secreted protein" evidence="2">
    <location>
        <begin position="37"/>
        <end position="90"/>
    </location>
</feature>
<keyword evidence="2" id="KW-0732">Signal</keyword>
<proteinExistence type="predicted"/>
<feature type="signal peptide" evidence="2">
    <location>
        <begin position="1"/>
        <end position="36"/>
    </location>
</feature>
<evidence type="ECO:0008006" key="4">
    <source>
        <dbReference type="Google" id="ProtNLM"/>
    </source>
</evidence>
<protein>
    <recommendedName>
        <fullName evidence="4">Secreted protein</fullName>
    </recommendedName>
</protein>
<evidence type="ECO:0000256" key="2">
    <source>
        <dbReference type="SAM" id="SignalP"/>
    </source>
</evidence>
<evidence type="ECO:0000313" key="3">
    <source>
        <dbReference type="EMBL" id="JAH93743.1"/>
    </source>
</evidence>